<dbReference type="EMBL" id="QUSW01000002">
    <property type="protein sequence ID" value="RQP24875.1"/>
    <property type="molecule type" value="Genomic_DNA"/>
</dbReference>
<dbReference type="CDD" id="cd17546">
    <property type="entry name" value="REC_hyHK_CKI1_RcsC-like"/>
    <property type="match status" value="1"/>
</dbReference>
<dbReference type="SUPFAM" id="SSF52172">
    <property type="entry name" value="CheY-like"/>
    <property type="match status" value="1"/>
</dbReference>
<dbReference type="GO" id="GO:0000160">
    <property type="term" value="P:phosphorelay signal transduction system"/>
    <property type="evidence" value="ECO:0007669"/>
    <property type="project" value="UniProtKB-KW"/>
</dbReference>
<feature type="modified residue" description="Phosphohistidine" evidence="10">
    <location>
        <position position="219"/>
    </location>
</feature>
<gene>
    <name evidence="15" type="ORF">DZC73_08370</name>
</gene>
<evidence type="ECO:0000256" key="4">
    <source>
        <dbReference type="ARBA" id="ARBA00022692"/>
    </source>
</evidence>
<dbReference type="Pfam" id="PF00072">
    <property type="entry name" value="Response_reg"/>
    <property type="match status" value="1"/>
</dbReference>
<keyword evidence="2" id="KW-1003">Cell membrane</keyword>
<evidence type="ECO:0000256" key="8">
    <source>
        <dbReference type="ARBA" id="ARBA00023012"/>
    </source>
</evidence>
<dbReference type="InterPro" id="IPR008207">
    <property type="entry name" value="Sig_transdc_His_kin_Hpt_dom"/>
</dbReference>
<evidence type="ECO:0000259" key="14">
    <source>
        <dbReference type="PROSITE" id="PS50894"/>
    </source>
</evidence>
<dbReference type="SMART" id="SM00448">
    <property type="entry name" value="REC"/>
    <property type="match status" value="1"/>
</dbReference>
<evidence type="ECO:0000256" key="12">
    <source>
        <dbReference type="SAM" id="MobiDB-lite"/>
    </source>
</evidence>
<reference evidence="15 16" key="1">
    <citation type="submission" date="2018-08" db="EMBL/GenBank/DDBJ databases">
        <authorList>
            <person name="Khan S.A."/>
            <person name="Jeon C.O."/>
            <person name="Chun B.H."/>
            <person name="Jeong S.E."/>
        </authorList>
    </citation>
    <scope>NUCLEOTIDE SEQUENCE [LARGE SCALE GENOMIC DNA]</scope>
    <source>
        <strain evidence="15 16">S-16</strain>
    </source>
</reference>
<organism evidence="15 16">
    <name type="scientific">Piscinibacter terrae</name>
    <dbReference type="NCBI Taxonomy" id="2496871"/>
    <lineage>
        <taxon>Bacteria</taxon>
        <taxon>Pseudomonadati</taxon>
        <taxon>Pseudomonadota</taxon>
        <taxon>Betaproteobacteria</taxon>
        <taxon>Burkholderiales</taxon>
        <taxon>Sphaerotilaceae</taxon>
        <taxon>Piscinibacter</taxon>
    </lineage>
</organism>
<dbReference type="InterPro" id="IPR036641">
    <property type="entry name" value="HPT_dom_sf"/>
</dbReference>
<dbReference type="PROSITE" id="PS50110">
    <property type="entry name" value="RESPONSE_REGULATORY"/>
    <property type="match status" value="1"/>
</dbReference>
<keyword evidence="16" id="KW-1185">Reference proteome</keyword>
<evidence type="ECO:0000256" key="10">
    <source>
        <dbReference type="PROSITE-ProRule" id="PRU00110"/>
    </source>
</evidence>
<evidence type="ECO:0000256" key="6">
    <source>
        <dbReference type="ARBA" id="ARBA00022840"/>
    </source>
</evidence>
<evidence type="ECO:0000256" key="3">
    <source>
        <dbReference type="ARBA" id="ARBA00022553"/>
    </source>
</evidence>
<evidence type="ECO:0000313" key="16">
    <source>
        <dbReference type="Proteomes" id="UP000267464"/>
    </source>
</evidence>
<dbReference type="PANTHER" id="PTHR45339">
    <property type="entry name" value="HYBRID SIGNAL TRANSDUCTION HISTIDINE KINASE J"/>
    <property type="match status" value="1"/>
</dbReference>
<keyword evidence="3 11" id="KW-0597">Phosphoprotein</keyword>
<dbReference type="AlphaFoldDB" id="A0A3N7K1P3"/>
<reference evidence="15 16" key="2">
    <citation type="submission" date="2018-12" db="EMBL/GenBank/DDBJ databases">
        <title>Rhizobacter gummiphilus sp. nov., a rubber-degrading bacterium isolated from the soil of a botanical garden in Japan.</title>
        <authorList>
            <person name="Shunsuke S.S."/>
        </authorList>
    </citation>
    <scope>NUCLEOTIDE SEQUENCE [LARGE SCALE GENOMIC DNA]</scope>
    <source>
        <strain evidence="15 16">S-16</strain>
    </source>
</reference>
<dbReference type="InterPro" id="IPR011006">
    <property type="entry name" value="CheY-like_superfamily"/>
</dbReference>
<dbReference type="Proteomes" id="UP000267464">
    <property type="component" value="Unassembled WGS sequence"/>
</dbReference>
<evidence type="ECO:0000256" key="9">
    <source>
        <dbReference type="ARBA" id="ARBA00023136"/>
    </source>
</evidence>
<dbReference type="PROSITE" id="PS50894">
    <property type="entry name" value="HPT"/>
    <property type="match status" value="1"/>
</dbReference>
<evidence type="ECO:0000256" key="5">
    <source>
        <dbReference type="ARBA" id="ARBA00022741"/>
    </source>
</evidence>
<dbReference type="GO" id="GO:0005886">
    <property type="term" value="C:plasma membrane"/>
    <property type="evidence" value="ECO:0007669"/>
    <property type="project" value="UniProtKB-SubCell"/>
</dbReference>
<dbReference type="Pfam" id="PF01627">
    <property type="entry name" value="Hpt"/>
    <property type="match status" value="1"/>
</dbReference>
<protein>
    <submittedName>
        <fullName evidence="15">Response regulator</fullName>
    </submittedName>
</protein>
<proteinExistence type="predicted"/>
<feature type="region of interest" description="Disordered" evidence="12">
    <location>
        <begin position="1"/>
        <end position="20"/>
    </location>
</feature>
<evidence type="ECO:0000256" key="2">
    <source>
        <dbReference type="ARBA" id="ARBA00022475"/>
    </source>
</evidence>
<comment type="caution">
    <text evidence="15">The sequence shown here is derived from an EMBL/GenBank/DDBJ whole genome shotgun (WGS) entry which is preliminary data.</text>
</comment>
<comment type="subcellular location">
    <subcellularLocation>
        <location evidence="1">Cell membrane</location>
        <topology evidence="1">Multi-pass membrane protein</topology>
    </subcellularLocation>
</comment>
<accession>A0A3N7K1P3</accession>
<dbReference type="PANTHER" id="PTHR45339:SF1">
    <property type="entry name" value="HYBRID SIGNAL TRANSDUCTION HISTIDINE KINASE J"/>
    <property type="match status" value="1"/>
</dbReference>
<evidence type="ECO:0000256" key="11">
    <source>
        <dbReference type="PROSITE-ProRule" id="PRU00169"/>
    </source>
</evidence>
<keyword evidence="5" id="KW-0547">Nucleotide-binding</keyword>
<name>A0A3N7K1P3_9BURK</name>
<keyword evidence="4" id="KW-0812">Transmembrane</keyword>
<dbReference type="GO" id="GO:0005524">
    <property type="term" value="F:ATP binding"/>
    <property type="evidence" value="ECO:0007669"/>
    <property type="project" value="UniProtKB-KW"/>
</dbReference>
<feature type="domain" description="Response regulatory" evidence="13">
    <location>
        <begin position="31"/>
        <end position="147"/>
    </location>
</feature>
<dbReference type="SUPFAM" id="SSF47226">
    <property type="entry name" value="Histidine-containing phosphotransfer domain, HPT domain"/>
    <property type="match status" value="1"/>
</dbReference>
<dbReference type="Gene3D" id="3.40.50.2300">
    <property type="match status" value="1"/>
</dbReference>
<evidence type="ECO:0000256" key="1">
    <source>
        <dbReference type="ARBA" id="ARBA00004651"/>
    </source>
</evidence>
<evidence type="ECO:0000313" key="15">
    <source>
        <dbReference type="EMBL" id="RQP24875.1"/>
    </source>
</evidence>
<feature type="domain" description="HPt" evidence="14">
    <location>
        <begin position="180"/>
        <end position="273"/>
    </location>
</feature>
<feature type="modified residue" description="4-aspartylphosphate" evidence="11">
    <location>
        <position position="80"/>
    </location>
</feature>
<dbReference type="Gene3D" id="1.20.120.160">
    <property type="entry name" value="HPT domain"/>
    <property type="match status" value="1"/>
</dbReference>
<keyword evidence="9" id="KW-0472">Membrane</keyword>
<evidence type="ECO:0000259" key="13">
    <source>
        <dbReference type="PROSITE" id="PS50110"/>
    </source>
</evidence>
<keyword evidence="7" id="KW-1133">Transmembrane helix</keyword>
<sequence length="277" mass="29738">MPVHGDLDPGGVIRCRGKPDMKPGPNLKGARLLLVEDDDINREVALDLLQGEGVDVDTAVNGREALDKLSAGRYDGVLMDCQMPVMDGFAATRALRKLPGLDSLPVIAMTASSTLDDRDQALAAGMNDHIAKPIDIDEVIQTLARWVSPRPKEAVPDVDPRLHSLPGLDGVEALKRMRGNEALLRKSLQRFLQAYADFEPRFQSTWSSAEAEGARRMAHDLQSLAGTLGMKALRQHALALEQACIAGDAAAVPARLQDLSAELAVVLAGLAAWAQSD</sequence>
<dbReference type="GO" id="GO:0004672">
    <property type="term" value="F:protein kinase activity"/>
    <property type="evidence" value="ECO:0007669"/>
    <property type="project" value="UniProtKB-ARBA"/>
</dbReference>
<keyword evidence="8" id="KW-0902">Two-component regulatory system</keyword>
<keyword evidence="6" id="KW-0067">ATP-binding</keyword>
<dbReference type="InterPro" id="IPR001789">
    <property type="entry name" value="Sig_transdc_resp-reg_receiver"/>
</dbReference>
<evidence type="ECO:0000256" key="7">
    <source>
        <dbReference type="ARBA" id="ARBA00022989"/>
    </source>
</evidence>